<evidence type="ECO:0000313" key="3">
    <source>
        <dbReference type="Proteomes" id="UP001221546"/>
    </source>
</evidence>
<organism evidence="2 3">
    <name type="scientific">Bradyrhizobium brasilense</name>
    <dbReference type="NCBI Taxonomy" id="1419277"/>
    <lineage>
        <taxon>Bacteria</taxon>
        <taxon>Pseudomonadati</taxon>
        <taxon>Pseudomonadota</taxon>
        <taxon>Alphaproteobacteria</taxon>
        <taxon>Hyphomicrobiales</taxon>
        <taxon>Nitrobacteraceae</taxon>
        <taxon>Bradyrhizobium</taxon>
    </lineage>
</organism>
<dbReference type="EMBL" id="CP121646">
    <property type="protein sequence ID" value="WFU66772.1"/>
    <property type="molecule type" value="Genomic_DNA"/>
</dbReference>
<reference evidence="2 3" key="1">
    <citation type="submission" date="2023-04" db="EMBL/GenBank/DDBJ databases">
        <title>Australian commercial rhizobial inoculants.</title>
        <authorList>
            <person name="Kohlmeier M.G."/>
            <person name="O'Hara G.W."/>
            <person name="Colombi E."/>
            <person name="Ramsay J.P."/>
            <person name="Terpolilli J."/>
        </authorList>
    </citation>
    <scope>NUCLEOTIDE SEQUENCE [LARGE SCALE GENOMIC DNA]</scope>
    <source>
        <strain evidence="2 3">CB627</strain>
    </source>
</reference>
<sequence>MRRAKRFSVLASIVAAAIGKGFIGGTDALEAVFAQALVGRTVLAPVTHAIIRVALAGGLLVVLPTVAGFLFVLYLARAESFV</sequence>
<keyword evidence="1" id="KW-1133">Transmembrane helix</keyword>
<keyword evidence="1" id="KW-0812">Transmembrane</keyword>
<keyword evidence="3" id="KW-1185">Reference proteome</keyword>
<keyword evidence="1" id="KW-0472">Membrane</keyword>
<dbReference type="RefSeq" id="WP_310885740.1">
    <property type="nucleotide sequence ID" value="NZ_CP121646.1"/>
</dbReference>
<evidence type="ECO:0000313" key="2">
    <source>
        <dbReference type="EMBL" id="WFU66772.1"/>
    </source>
</evidence>
<name>A0ABY8JM78_9BRAD</name>
<proteinExistence type="predicted"/>
<feature type="transmembrane region" description="Helical" evidence="1">
    <location>
        <begin position="50"/>
        <end position="76"/>
    </location>
</feature>
<protein>
    <submittedName>
        <fullName evidence="2">Uncharacterized protein</fullName>
    </submittedName>
</protein>
<evidence type="ECO:0000256" key="1">
    <source>
        <dbReference type="SAM" id="Phobius"/>
    </source>
</evidence>
<gene>
    <name evidence="2" type="ORF">QA636_15235</name>
</gene>
<dbReference type="Proteomes" id="UP001221546">
    <property type="component" value="Chromosome"/>
</dbReference>
<accession>A0ABY8JM78</accession>